<feature type="region of interest" description="Disordered" evidence="1">
    <location>
        <begin position="49"/>
        <end position="121"/>
    </location>
</feature>
<feature type="compositionally biased region" description="Basic and acidic residues" evidence="1">
    <location>
        <begin position="68"/>
        <end position="79"/>
    </location>
</feature>
<feature type="compositionally biased region" description="Polar residues" evidence="1">
    <location>
        <begin position="87"/>
        <end position="111"/>
    </location>
</feature>
<keyword evidence="3" id="KW-1185">Reference proteome</keyword>
<name>A0AAE1HY77_9NEOP</name>
<sequence>MLAVPNRVRIGEGAWLTASLEGKASKARDKNCEDDSSFILGDLQTLLQEDTSRSVSNPTCSSQPSLVRGDRPVSNEDKTAPAGACTPKSTSRVSGRPSASSMTPALLTPRQQPAPNPTTPMSAREKVLRSWAVPNTPAAPSMVLSLESMENYVTDKKVHVLNVQELKKFLQGKTKGVSKLHKEALIQKVYEVFAKT</sequence>
<accession>A0AAE1HY77</accession>
<protein>
    <submittedName>
        <fullName evidence="2">Ribose-5-phosphate isomerase A</fullName>
    </submittedName>
</protein>
<dbReference type="EMBL" id="JAHWGI010001403">
    <property type="protein sequence ID" value="KAK3929723.1"/>
    <property type="molecule type" value="Genomic_DNA"/>
</dbReference>
<comment type="caution">
    <text evidence="2">The sequence shown here is derived from an EMBL/GenBank/DDBJ whole genome shotgun (WGS) entry which is preliminary data.</text>
</comment>
<dbReference type="GO" id="GO:0016853">
    <property type="term" value="F:isomerase activity"/>
    <property type="evidence" value="ECO:0007669"/>
    <property type="project" value="UniProtKB-KW"/>
</dbReference>
<evidence type="ECO:0000313" key="2">
    <source>
        <dbReference type="EMBL" id="KAK3929723.1"/>
    </source>
</evidence>
<feature type="compositionally biased region" description="Polar residues" evidence="1">
    <location>
        <begin position="49"/>
        <end position="65"/>
    </location>
</feature>
<proteinExistence type="predicted"/>
<gene>
    <name evidence="2" type="ORF">KUF71_019564</name>
</gene>
<dbReference type="AlphaFoldDB" id="A0AAE1HY77"/>
<dbReference type="Proteomes" id="UP001219518">
    <property type="component" value="Unassembled WGS sequence"/>
</dbReference>
<evidence type="ECO:0000256" key="1">
    <source>
        <dbReference type="SAM" id="MobiDB-lite"/>
    </source>
</evidence>
<reference evidence="2" key="1">
    <citation type="submission" date="2021-07" db="EMBL/GenBank/DDBJ databases">
        <authorList>
            <person name="Catto M.A."/>
            <person name="Jacobson A."/>
            <person name="Kennedy G."/>
            <person name="Labadie P."/>
            <person name="Hunt B.G."/>
            <person name="Srinivasan R."/>
        </authorList>
    </citation>
    <scope>NUCLEOTIDE SEQUENCE</scope>
    <source>
        <strain evidence="2">PL_HMW_Pooled</strain>
        <tissue evidence="2">Head</tissue>
    </source>
</reference>
<keyword evidence="2" id="KW-0413">Isomerase</keyword>
<organism evidence="2 3">
    <name type="scientific">Frankliniella fusca</name>
    <dbReference type="NCBI Taxonomy" id="407009"/>
    <lineage>
        <taxon>Eukaryota</taxon>
        <taxon>Metazoa</taxon>
        <taxon>Ecdysozoa</taxon>
        <taxon>Arthropoda</taxon>
        <taxon>Hexapoda</taxon>
        <taxon>Insecta</taxon>
        <taxon>Pterygota</taxon>
        <taxon>Neoptera</taxon>
        <taxon>Paraneoptera</taxon>
        <taxon>Thysanoptera</taxon>
        <taxon>Terebrantia</taxon>
        <taxon>Thripoidea</taxon>
        <taxon>Thripidae</taxon>
        <taxon>Frankliniella</taxon>
    </lineage>
</organism>
<reference evidence="2" key="2">
    <citation type="journal article" date="2023" name="BMC Genomics">
        <title>Pest status, molecular evolution, and epigenetic factors derived from the genome assembly of Frankliniella fusca, a thysanopteran phytovirus vector.</title>
        <authorList>
            <person name="Catto M.A."/>
            <person name="Labadie P.E."/>
            <person name="Jacobson A.L."/>
            <person name="Kennedy G.G."/>
            <person name="Srinivasan R."/>
            <person name="Hunt B.G."/>
        </authorList>
    </citation>
    <scope>NUCLEOTIDE SEQUENCE</scope>
    <source>
        <strain evidence="2">PL_HMW_Pooled</strain>
    </source>
</reference>
<evidence type="ECO:0000313" key="3">
    <source>
        <dbReference type="Proteomes" id="UP001219518"/>
    </source>
</evidence>